<dbReference type="EMBL" id="CAMKVN010025393">
    <property type="protein sequence ID" value="CAI2200772.1"/>
    <property type="molecule type" value="Genomic_DNA"/>
</dbReference>
<evidence type="ECO:0000313" key="1">
    <source>
        <dbReference type="EMBL" id="CAI2200772.1"/>
    </source>
</evidence>
<evidence type="ECO:0000313" key="2">
    <source>
        <dbReference type="Proteomes" id="UP001153678"/>
    </source>
</evidence>
<feature type="non-terminal residue" evidence="1">
    <location>
        <position position="162"/>
    </location>
</feature>
<dbReference type="AlphaFoldDB" id="A0A9W4TCI8"/>
<gene>
    <name evidence="1" type="ORF">FWILDA_LOCUS19734</name>
</gene>
<organism evidence="1 2">
    <name type="scientific">Funneliformis geosporum</name>
    <dbReference type="NCBI Taxonomy" id="1117311"/>
    <lineage>
        <taxon>Eukaryota</taxon>
        <taxon>Fungi</taxon>
        <taxon>Fungi incertae sedis</taxon>
        <taxon>Mucoromycota</taxon>
        <taxon>Glomeromycotina</taxon>
        <taxon>Glomeromycetes</taxon>
        <taxon>Glomerales</taxon>
        <taxon>Glomeraceae</taxon>
        <taxon>Funneliformis</taxon>
    </lineage>
</organism>
<keyword evidence="2" id="KW-1185">Reference proteome</keyword>
<dbReference type="Proteomes" id="UP001153678">
    <property type="component" value="Unassembled WGS sequence"/>
</dbReference>
<name>A0A9W4TCI8_9GLOM</name>
<dbReference type="OrthoDB" id="2361222at2759"/>
<proteinExistence type="predicted"/>
<comment type="caution">
    <text evidence="1">The sequence shown here is derived from an EMBL/GenBank/DDBJ whole genome shotgun (WGS) entry which is preliminary data.</text>
</comment>
<protein>
    <submittedName>
        <fullName evidence="1">1634_t:CDS:1</fullName>
    </submittedName>
</protein>
<sequence>STKKIVSTQKTDGSIKLNEHITEQLDISSDNIIKTVHNYGVSDKLKNVSQNAWETALNLRYMTISSQTQDQVDKYKDQSEKAKQYLIKELKDEKLIEELLTISNKIIIEQSIQKEKKDAVATVQQSTSTEKVHNIVSNQKEDRSLQLTETIYKELEIDTTDS</sequence>
<reference evidence="1" key="1">
    <citation type="submission" date="2022-08" db="EMBL/GenBank/DDBJ databases">
        <authorList>
            <person name="Kallberg Y."/>
            <person name="Tangrot J."/>
            <person name="Rosling A."/>
        </authorList>
    </citation>
    <scope>NUCLEOTIDE SEQUENCE</scope>
    <source>
        <strain evidence="1">Wild A</strain>
    </source>
</reference>
<accession>A0A9W4TCI8</accession>
<feature type="non-terminal residue" evidence="1">
    <location>
        <position position="1"/>
    </location>
</feature>